<sequence length="1020" mass="117078">MGKIIEIPFSKNLIEFITERLIEQEGCDFSSAAVVFSHHRPGMYLHKSIAKSLKSPFFPPSIFSMDDFMLYLSANRQRGRGAEEEGECKICPYNIVKPMDSIYLLFQVISLLPDNPWKRFSLNQFIPWGLKLEQVIEEVDIEMKGDEEIQNIEIGEDWGAVSLDNIKNHLFLIRQGYHSLLQSYNLTTRALTYCMAANNVCNTDLSHGMDGICSCPPSWGRVGDGILEPCLSQFKHIYLAGLFAMTGSEKVVIRYLLGQPGVSIIRQNDGGKWTPFEEMDEWGEEGEAQGMEGEHVGAILPEVLPPCSCPSVSPEIFLYRAFNTHSEVVALRDALMEGAGSREQEAERIITEWEATNYTKDYEKTAIVLPSSEALIPLLSEVMTALPVDYNISMGYSVIRTPVYALLDIFMRLYQNRIDNTYYLEDYLNLLMHPYIKNIRCFRTGTSPVSTTSQTRILVHAVEDILRKQEKRFLRLEDIEQNSKIFDAASTMSSGVSPAEFMELLINIHNLCIRGMDKITTLRQMAGFFEGVLTFLLNNSPASHYPFSGEFFHKFFSFIDEIKDSMFNNHYFEKVEDLLEVFLYLVKGEQIYFEGSPLKGLQILGLLETRALSFDKVFILDVNEGVLPGIESFDPILPLPVRYALNMPAYYQQEEISRYHFHRLVSCSKEVHIIYQETESMRRSRFVEKLVWEREKSCGKIGIMKAKPVTLNISLAPSVRDVAINKTPEIMEILHNMKFSPTSLNTYLQCPTKFYFSKILQLKEKEDIFEDIDAAETGNILHSVLELLYKPLVNKDRIRYDYLKSNLRGVLDEIFRQKFGEVSGEQYLLREMIFKRINGYLEWEQGCFKDRRIVSVENNWAFELGIKDIGLKGKIDRIDYKGETDEHIIIDYKSGDITKYGCKCFNKILVSRGEMKKEINSLQLPCYVLLYQNANQGIPLDKINSSLRSLQCRKEKMLFHDKNKDIDRGTFLRDIFLPTLRNLIYEIIDPCIPFVVDSDEGGGSTSGGCKYCEFSVLCKK</sequence>
<dbReference type="AlphaFoldDB" id="A0A1J5E6U0"/>
<dbReference type="Pfam" id="PF12705">
    <property type="entry name" value="PDDEXK_1"/>
    <property type="match status" value="1"/>
</dbReference>
<reference evidence="2 3" key="1">
    <citation type="journal article" date="2016" name="Environ. Microbiol.">
        <title>Genomic resolution of a cold subsurface aquifer community provides metabolic insights for novel microbes adapted to high CO concentrations.</title>
        <authorList>
            <person name="Probst A.J."/>
            <person name="Castelle C.J."/>
            <person name="Singh A."/>
            <person name="Brown C.T."/>
            <person name="Anantharaman K."/>
            <person name="Sharon I."/>
            <person name="Hug L.A."/>
            <person name="Burstein D."/>
            <person name="Emerson J.B."/>
            <person name="Thomas B.C."/>
            <person name="Banfield J.F."/>
        </authorList>
    </citation>
    <scope>NUCLEOTIDE SEQUENCE [LARGE SCALE GENOMIC DNA]</scope>
    <source>
        <strain evidence="2">CG2_30_40_21</strain>
    </source>
</reference>
<feature type="domain" description="PD-(D/E)XK endonuclease-like" evidence="1">
    <location>
        <begin position="739"/>
        <end position="1019"/>
    </location>
</feature>
<dbReference type="Proteomes" id="UP000183085">
    <property type="component" value="Unassembled WGS sequence"/>
</dbReference>
<evidence type="ECO:0000313" key="3">
    <source>
        <dbReference type="Proteomes" id="UP000183085"/>
    </source>
</evidence>
<dbReference type="EMBL" id="MNYI01000163">
    <property type="protein sequence ID" value="OIP39038.1"/>
    <property type="molecule type" value="Genomic_DNA"/>
</dbReference>
<dbReference type="STRING" id="1817895.AUJ95_05950"/>
<name>A0A1J5E6U0_9BACT</name>
<evidence type="ECO:0000313" key="2">
    <source>
        <dbReference type="EMBL" id="OIP39038.1"/>
    </source>
</evidence>
<dbReference type="InterPro" id="IPR027417">
    <property type="entry name" value="P-loop_NTPase"/>
</dbReference>
<dbReference type="SUPFAM" id="SSF52540">
    <property type="entry name" value="P-loop containing nucleoside triphosphate hydrolases"/>
    <property type="match status" value="1"/>
</dbReference>
<dbReference type="Gene3D" id="3.90.320.10">
    <property type="match status" value="1"/>
</dbReference>
<organism evidence="2 3">
    <name type="scientific">Candidatus Desantisbacteria bacterium CG2_30_40_21</name>
    <dbReference type="NCBI Taxonomy" id="1817895"/>
    <lineage>
        <taxon>Bacteria</taxon>
        <taxon>Candidatus Desantisiibacteriota</taxon>
    </lineage>
</organism>
<dbReference type="InterPro" id="IPR011335">
    <property type="entry name" value="Restrct_endonuc-II-like"/>
</dbReference>
<proteinExistence type="predicted"/>
<accession>A0A1J5E6U0</accession>
<dbReference type="InterPro" id="IPR038726">
    <property type="entry name" value="PDDEXK_AddAB-type"/>
</dbReference>
<protein>
    <recommendedName>
        <fullName evidence="1">PD-(D/E)XK endonuclease-like domain-containing protein</fullName>
    </recommendedName>
</protein>
<dbReference type="InterPro" id="IPR011604">
    <property type="entry name" value="PDDEXK-like_dom_sf"/>
</dbReference>
<gene>
    <name evidence="2" type="ORF">AUJ95_05950</name>
</gene>
<evidence type="ECO:0000259" key="1">
    <source>
        <dbReference type="Pfam" id="PF12705"/>
    </source>
</evidence>
<comment type="caution">
    <text evidence="2">The sequence shown here is derived from an EMBL/GenBank/DDBJ whole genome shotgun (WGS) entry which is preliminary data.</text>
</comment>
<dbReference type="SUPFAM" id="SSF52980">
    <property type="entry name" value="Restriction endonuclease-like"/>
    <property type="match status" value="1"/>
</dbReference>